<proteinExistence type="predicted"/>
<feature type="domain" description="DNA primase/polymerase bifunctional N-terminal" evidence="1">
    <location>
        <begin position="13"/>
        <end position="179"/>
    </location>
</feature>
<organism evidence="2 3">
    <name type="scientific">Saccharothrix xinjiangensis</name>
    <dbReference type="NCBI Taxonomy" id="204798"/>
    <lineage>
        <taxon>Bacteria</taxon>
        <taxon>Bacillati</taxon>
        <taxon>Actinomycetota</taxon>
        <taxon>Actinomycetes</taxon>
        <taxon>Pseudonocardiales</taxon>
        <taxon>Pseudonocardiaceae</taxon>
        <taxon>Saccharothrix</taxon>
    </lineage>
</organism>
<accession>A0ABV9XVF1</accession>
<comment type="caution">
    <text evidence="2">The sequence shown here is derived from an EMBL/GenBank/DDBJ whole genome shotgun (WGS) entry which is preliminary data.</text>
</comment>
<dbReference type="SMART" id="SM00943">
    <property type="entry name" value="Prim-Pol"/>
    <property type="match status" value="1"/>
</dbReference>
<keyword evidence="3" id="KW-1185">Reference proteome</keyword>
<dbReference type="CDD" id="cd04859">
    <property type="entry name" value="Prim_Pol"/>
    <property type="match status" value="1"/>
</dbReference>
<dbReference type="RefSeq" id="WP_344041270.1">
    <property type="nucleotide sequence ID" value="NZ_BAAAKE010000028.1"/>
</dbReference>
<dbReference type="Gene3D" id="3.30.720.160">
    <property type="entry name" value="Bifunctional DNA primase/polymerase, N-terminal"/>
    <property type="match status" value="1"/>
</dbReference>
<reference evidence="3" key="1">
    <citation type="journal article" date="2019" name="Int. J. Syst. Evol. Microbiol.">
        <title>The Global Catalogue of Microorganisms (GCM) 10K type strain sequencing project: providing services to taxonomists for standard genome sequencing and annotation.</title>
        <authorList>
            <consortium name="The Broad Institute Genomics Platform"/>
            <consortium name="The Broad Institute Genome Sequencing Center for Infectious Disease"/>
            <person name="Wu L."/>
            <person name="Ma J."/>
        </authorList>
    </citation>
    <scope>NUCLEOTIDE SEQUENCE [LARGE SCALE GENOMIC DNA]</scope>
    <source>
        <strain evidence="3">KCTC 12848</strain>
    </source>
</reference>
<dbReference type="Proteomes" id="UP001595833">
    <property type="component" value="Unassembled WGS sequence"/>
</dbReference>
<gene>
    <name evidence="2" type="ORF">ACFPFM_05515</name>
</gene>
<evidence type="ECO:0000313" key="3">
    <source>
        <dbReference type="Proteomes" id="UP001595833"/>
    </source>
</evidence>
<name>A0ABV9XVF1_9PSEU</name>
<evidence type="ECO:0000313" key="2">
    <source>
        <dbReference type="EMBL" id="MFC5053215.1"/>
    </source>
</evidence>
<dbReference type="SUPFAM" id="SSF56747">
    <property type="entry name" value="Prim-pol domain"/>
    <property type="match status" value="1"/>
</dbReference>
<evidence type="ECO:0000259" key="1">
    <source>
        <dbReference type="SMART" id="SM00943"/>
    </source>
</evidence>
<sequence>MPADFSPELLAAAQHMAACGYPVFPLVPGGKRPAIKNWEQRATTDPGRIRRCWTHGPAYNIGLATGPAGLVVVDLDVAKPDKPDPDGFRHGLEVLALLADQHVEPLPVDTRTVTTPSGGLHLYFRAPAGVEYRNTAGKLGRLIDTRAHGGYVVAPGSAIGGHHYEITEDAPVSVLPAWIAGLLRPAPLPPAPAAPVALRASTGDRHGRYLRAAIAAEVARVEGAAGGQRNFALYCAAQALGQLVAGGALTEDEVRDVLTHAAAGHVAVNAYTHHTAQQTITSGLRDGARRPRQVAA</sequence>
<protein>
    <submittedName>
        <fullName evidence="2">Bifunctional DNA primase/polymerase</fullName>
    </submittedName>
</protein>
<dbReference type="EMBL" id="JBHSJB010000005">
    <property type="protein sequence ID" value="MFC5053215.1"/>
    <property type="molecule type" value="Genomic_DNA"/>
</dbReference>
<dbReference type="InterPro" id="IPR015330">
    <property type="entry name" value="DNA_primase/pol_bifunc_N"/>
</dbReference>
<dbReference type="Pfam" id="PF09250">
    <property type="entry name" value="Prim-Pol"/>
    <property type="match status" value="1"/>
</dbReference>